<evidence type="ECO:0000256" key="6">
    <source>
        <dbReference type="ARBA" id="ARBA00023180"/>
    </source>
</evidence>
<evidence type="ECO:0000256" key="7">
    <source>
        <dbReference type="ARBA" id="ARBA00040944"/>
    </source>
</evidence>
<keyword evidence="3" id="KW-0808">Transferase</keyword>
<evidence type="ECO:0000256" key="10">
    <source>
        <dbReference type="ARBA" id="ARBA00049432"/>
    </source>
</evidence>
<protein>
    <recommendedName>
        <fullName evidence="7">EGF domain-specific O-linked N-acetylglucosamine transferase</fullName>
        <ecNumber evidence="1">2.4.1.255</ecNumber>
    </recommendedName>
    <alternativeName>
        <fullName evidence="8">Extracellular O-linked N-acetylglucosamine transferase</fullName>
    </alternativeName>
</protein>
<dbReference type="InterPro" id="IPR049625">
    <property type="entry name" value="Glyco_transf_61_cat"/>
</dbReference>
<feature type="signal peptide" evidence="11">
    <location>
        <begin position="1"/>
        <end position="30"/>
    </location>
</feature>
<keyword evidence="4 11" id="KW-0732">Signal</keyword>
<sequence>MMRGVCLWKIVILHLILVLIVDCGLSGCTGDEFDHLGKSHQDFLQEHIEDKVRKRPDIKFIDPNLHPEHYQYYFTNNPEIAEICRLNTSCPYKDSLDSGKCWGYEEGCSKDQMLNYPICDKLHEAWATTLEEQAKEFFRIADFGYVKEMHDTMQTFCIPQNKGDSSLECTQYLRHCRGHNIYFDFSNLNSGNSRQRFRNDIFHEGEIGGHCQLKVDELKAESAHNSELQSWYAELNSFTSFDFQIPNTKDCDIIINKPTYFMKLDAGINMYHHFCDFVNIYISQHINNSFSSDVNIVMWDTANFGYYDLFEIVWQVFTDNPVIHLKAWNGKKVCMKEAVFSLLPRMQRGFYYNMPLVPSCHGSGIIKAFSQHLMHRLKIPQEGPLKNKVRVTLLARNTKHRNIINQNELVKAMKKEKDLTVKVVEYNRNMPFLKQLKYTHNSDIFIGMHGAGLTHSLFLPDWAVVFELYNCEDPRCYRDLANLRGIKYVTWIRVNKLKKHNETNHPSLGYPHAKFTDYEFDVKEFMKIVRHAADYVKQHPKYKEHNNEIIKDEL</sequence>
<evidence type="ECO:0000256" key="4">
    <source>
        <dbReference type="ARBA" id="ARBA00022729"/>
    </source>
</evidence>
<evidence type="ECO:0000256" key="5">
    <source>
        <dbReference type="ARBA" id="ARBA00022824"/>
    </source>
</evidence>
<keyword evidence="6" id="KW-0325">Glycoprotein</keyword>
<dbReference type="Pfam" id="PF04577">
    <property type="entry name" value="Glyco_transf_61"/>
    <property type="match status" value="1"/>
</dbReference>
<evidence type="ECO:0000256" key="3">
    <source>
        <dbReference type="ARBA" id="ARBA00022679"/>
    </source>
</evidence>
<evidence type="ECO:0000256" key="9">
    <source>
        <dbReference type="ARBA" id="ARBA00048317"/>
    </source>
</evidence>
<gene>
    <name evidence="14" type="primary">LOC100372242</name>
</gene>
<comment type="catalytic activity">
    <reaction evidence="10">
        <text>L-threonyl-[protein] + UDP-N-acetyl-alpha-D-glucosamine = 3-O-(N-acetyl-beta-D-glucosaminyl)-L-threonyl-[protein] + UDP + H(+)</text>
        <dbReference type="Rhea" id="RHEA:48908"/>
        <dbReference type="Rhea" id="RHEA-COMP:11060"/>
        <dbReference type="Rhea" id="RHEA-COMP:12252"/>
        <dbReference type="ChEBI" id="CHEBI:15378"/>
        <dbReference type="ChEBI" id="CHEBI:30013"/>
        <dbReference type="ChEBI" id="CHEBI:57705"/>
        <dbReference type="ChEBI" id="CHEBI:58223"/>
        <dbReference type="ChEBI" id="CHEBI:90840"/>
        <dbReference type="EC" id="2.4.1.255"/>
    </reaction>
</comment>
<dbReference type="GeneID" id="100372242"/>
<evidence type="ECO:0000313" key="13">
    <source>
        <dbReference type="Proteomes" id="UP000694865"/>
    </source>
</evidence>
<evidence type="ECO:0000259" key="12">
    <source>
        <dbReference type="Pfam" id="PF04577"/>
    </source>
</evidence>
<evidence type="ECO:0000256" key="1">
    <source>
        <dbReference type="ARBA" id="ARBA00011970"/>
    </source>
</evidence>
<comment type="catalytic activity">
    <reaction evidence="9">
        <text>L-seryl-[protein] + UDP-N-acetyl-alpha-D-glucosamine = 3-O-(N-acetyl-beta-D-glucosaminyl)-L-seryl-[protein] + UDP + H(+)</text>
        <dbReference type="Rhea" id="RHEA:48904"/>
        <dbReference type="Rhea" id="RHEA-COMP:9863"/>
        <dbReference type="Rhea" id="RHEA-COMP:12251"/>
        <dbReference type="ChEBI" id="CHEBI:15378"/>
        <dbReference type="ChEBI" id="CHEBI:29999"/>
        <dbReference type="ChEBI" id="CHEBI:57705"/>
        <dbReference type="ChEBI" id="CHEBI:58223"/>
        <dbReference type="ChEBI" id="CHEBI:90838"/>
        <dbReference type="EC" id="2.4.1.255"/>
    </reaction>
</comment>
<dbReference type="PANTHER" id="PTHR20961">
    <property type="entry name" value="GLYCOSYLTRANSFERASE"/>
    <property type="match status" value="1"/>
</dbReference>
<reference evidence="14" key="1">
    <citation type="submission" date="2025-08" db="UniProtKB">
        <authorList>
            <consortium name="RefSeq"/>
        </authorList>
    </citation>
    <scope>IDENTIFICATION</scope>
    <source>
        <tissue evidence="14">Testes</tissue>
    </source>
</reference>
<name>A0ABM0MR12_SACKO</name>
<dbReference type="EC" id="2.4.1.255" evidence="1"/>
<proteinExistence type="predicted"/>
<evidence type="ECO:0000256" key="8">
    <source>
        <dbReference type="ARBA" id="ARBA00042574"/>
    </source>
</evidence>
<dbReference type="Proteomes" id="UP000694865">
    <property type="component" value="Unplaced"/>
</dbReference>
<dbReference type="PANTHER" id="PTHR20961:SF148">
    <property type="entry name" value="EGF DOMAIN-SPECIFIC O-LINKED N-ACETYLGLUCOSAMINE TRANSFERASE"/>
    <property type="match status" value="1"/>
</dbReference>
<keyword evidence="5" id="KW-0256">Endoplasmic reticulum</keyword>
<evidence type="ECO:0000313" key="14">
    <source>
        <dbReference type="RefSeq" id="XP_006822453.1"/>
    </source>
</evidence>
<feature type="domain" description="Glycosyltransferase 61 catalytic" evidence="12">
    <location>
        <begin position="364"/>
        <end position="465"/>
    </location>
</feature>
<evidence type="ECO:0000256" key="2">
    <source>
        <dbReference type="ARBA" id="ARBA00022676"/>
    </source>
</evidence>
<keyword evidence="13" id="KW-1185">Reference proteome</keyword>
<feature type="chain" id="PRO_5047160348" description="EGF domain-specific O-linked N-acetylglucosamine transferase" evidence="11">
    <location>
        <begin position="31"/>
        <end position="554"/>
    </location>
</feature>
<organism evidence="13 14">
    <name type="scientific">Saccoglossus kowalevskii</name>
    <name type="common">Acorn worm</name>
    <dbReference type="NCBI Taxonomy" id="10224"/>
    <lineage>
        <taxon>Eukaryota</taxon>
        <taxon>Metazoa</taxon>
        <taxon>Hemichordata</taxon>
        <taxon>Enteropneusta</taxon>
        <taxon>Harrimaniidae</taxon>
        <taxon>Saccoglossus</taxon>
    </lineage>
</organism>
<keyword evidence="2" id="KW-0328">Glycosyltransferase</keyword>
<accession>A0ABM0MR12</accession>
<dbReference type="InterPro" id="IPR007657">
    <property type="entry name" value="Glycosyltransferase_61"/>
</dbReference>
<dbReference type="RefSeq" id="XP_006822453.1">
    <property type="nucleotide sequence ID" value="XM_006822390.1"/>
</dbReference>
<evidence type="ECO:0000256" key="11">
    <source>
        <dbReference type="SAM" id="SignalP"/>
    </source>
</evidence>